<evidence type="ECO:0000313" key="1">
    <source>
        <dbReference type="EMBL" id="GBP05773.1"/>
    </source>
</evidence>
<protein>
    <submittedName>
        <fullName evidence="1">Uncharacterized protein</fullName>
    </submittedName>
</protein>
<dbReference type="Proteomes" id="UP000299102">
    <property type="component" value="Unassembled WGS sequence"/>
</dbReference>
<dbReference type="EMBL" id="BGZK01000019">
    <property type="protein sequence ID" value="GBP05773.1"/>
    <property type="molecule type" value="Genomic_DNA"/>
</dbReference>
<gene>
    <name evidence="1" type="ORF">EVAR_5092_1</name>
</gene>
<proteinExistence type="predicted"/>
<evidence type="ECO:0000313" key="2">
    <source>
        <dbReference type="Proteomes" id="UP000299102"/>
    </source>
</evidence>
<comment type="caution">
    <text evidence="1">The sequence shown here is derived from an EMBL/GenBank/DDBJ whole genome shotgun (WGS) entry which is preliminary data.</text>
</comment>
<accession>A0A4C1SU63</accession>
<keyword evidence="2" id="KW-1185">Reference proteome</keyword>
<organism evidence="1 2">
    <name type="scientific">Eumeta variegata</name>
    <name type="common">Bagworm moth</name>
    <name type="synonym">Eumeta japonica</name>
    <dbReference type="NCBI Taxonomy" id="151549"/>
    <lineage>
        <taxon>Eukaryota</taxon>
        <taxon>Metazoa</taxon>
        <taxon>Ecdysozoa</taxon>
        <taxon>Arthropoda</taxon>
        <taxon>Hexapoda</taxon>
        <taxon>Insecta</taxon>
        <taxon>Pterygota</taxon>
        <taxon>Neoptera</taxon>
        <taxon>Endopterygota</taxon>
        <taxon>Lepidoptera</taxon>
        <taxon>Glossata</taxon>
        <taxon>Ditrysia</taxon>
        <taxon>Tineoidea</taxon>
        <taxon>Psychidae</taxon>
        <taxon>Oiketicinae</taxon>
        <taxon>Eumeta</taxon>
    </lineage>
</organism>
<reference evidence="1 2" key="1">
    <citation type="journal article" date="2019" name="Commun. Biol.">
        <title>The bagworm genome reveals a unique fibroin gene that provides high tensile strength.</title>
        <authorList>
            <person name="Kono N."/>
            <person name="Nakamura H."/>
            <person name="Ohtoshi R."/>
            <person name="Tomita M."/>
            <person name="Numata K."/>
            <person name="Arakawa K."/>
        </authorList>
    </citation>
    <scope>NUCLEOTIDE SEQUENCE [LARGE SCALE GENOMIC DNA]</scope>
</reference>
<sequence>MCRARAHACGDYPTYFRRSLRQPDIKTSCPPAVSPVWNSVCTLKFLSPLDPLPHAPVLSPRILFNKSSVNFIRIRLQCCRSTSARIVFAAAVDDRTHEIDRNYLRSYCFERLTVRTIASGASTRALCAPWCCKVKGRGCRLSYERATRDHTPTTCRIRVTVIVGACKLNAQTGRRLLAAMEAEREEFDVLALLRL</sequence>
<dbReference type="AlphaFoldDB" id="A0A4C1SU63"/>
<name>A0A4C1SU63_EUMVA</name>